<proteinExistence type="predicted"/>
<feature type="compositionally biased region" description="Basic and acidic residues" evidence="1">
    <location>
        <begin position="119"/>
        <end position="128"/>
    </location>
</feature>
<organism evidence="2 3">
    <name type="scientific">Ensete ventricosum</name>
    <name type="common">Abyssinian banana</name>
    <name type="synonym">Musa ensete</name>
    <dbReference type="NCBI Taxonomy" id="4639"/>
    <lineage>
        <taxon>Eukaryota</taxon>
        <taxon>Viridiplantae</taxon>
        <taxon>Streptophyta</taxon>
        <taxon>Embryophyta</taxon>
        <taxon>Tracheophyta</taxon>
        <taxon>Spermatophyta</taxon>
        <taxon>Magnoliopsida</taxon>
        <taxon>Liliopsida</taxon>
        <taxon>Zingiberales</taxon>
        <taxon>Musaceae</taxon>
        <taxon>Ensete</taxon>
    </lineage>
</organism>
<feature type="region of interest" description="Disordered" evidence="1">
    <location>
        <begin position="1"/>
        <end position="24"/>
    </location>
</feature>
<accession>A0A426ZCF5</accession>
<comment type="caution">
    <text evidence="2">The sequence shown here is derived from an EMBL/GenBank/DDBJ whole genome shotgun (WGS) entry which is preliminary data.</text>
</comment>
<dbReference type="AlphaFoldDB" id="A0A426ZCF5"/>
<dbReference type="EMBL" id="AMZH03007306">
    <property type="protein sequence ID" value="RRT61654.1"/>
    <property type="molecule type" value="Genomic_DNA"/>
</dbReference>
<evidence type="ECO:0000256" key="1">
    <source>
        <dbReference type="SAM" id="MobiDB-lite"/>
    </source>
</evidence>
<sequence length="128" mass="13919">MRTYSEVTTKVEEGSMSESCGGMASKTSKSAKRCSLKLQQASIQFKQHETIAILAHNKGRSFPSLEGSTEINKDQHSSANPTQESVIDELKQHGGSEFDNLTTATESSWESRGVLQPKQKIEDSAKGG</sequence>
<dbReference type="Proteomes" id="UP000287651">
    <property type="component" value="Unassembled WGS sequence"/>
</dbReference>
<protein>
    <submittedName>
        <fullName evidence="2">Uncharacterized protein</fullName>
    </submittedName>
</protein>
<name>A0A426ZCF5_ENSVE</name>
<gene>
    <name evidence="2" type="ORF">B296_00044037</name>
</gene>
<reference evidence="2 3" key="1">
    <citation type="journal article" date="2014" name="Agronomy (Basel)">
        <title>A Draft Genome Sequence for Ensete ventricosum, the Drought-Tolerant Tree Against Hunger.</title>
        <authorList>
            <person name="Harrison J."/>
            <person name="Moore K.A."/>
            <person name="Paszkiewicz K."/>
            <person name="Jones T."/>
            <person name="Grant M."/>
            <person name="Ambacheew D."/>
            <person name="Muzemil S."/>
            <person name="Studholme D.J."/>
        </authorList>
    </citation>
    <scope>NUCLEOTIDE SEQUENCE [LARGE SCALE GENOMIC DNA]</scope>
</reference>
<feature type="region of interest" description="Disordered" evidence="1">
    <location>
        <begin position="59"/>
        <end position="128"/>
    </location>
</feature>
<feature type="compositionally biased region" description="Polar residues" evidence="1">
    <location>
        <begin position="99"/>
        <end position="110"/>
    </location>
</feature>
<evidence type="ECO:0000313" key="2">
    <source>
        <dbReference type="EMBL" id="RRT61654.1"/>
    </source>
</evidence>
<evidence type="ECO:0000313" key="3">
    <source>
        <dbReference type="Proteomes" id="UP000287651"/>
    </source>
</evidence>